<sequence>MRGSASVTFLPSVPRARKAVLAALVCAGLALSATACAEEKPDPDKGTNGVGKLTAAEIETKARTTAGAAKAVRVSGTLVSKGGTFKLDMRLKDGGGTGSVTSQQETFELLRIDDALYLKADASFWVHQDEGGGEQAAAGPSDADRQAAGKLGGKYVKVPQGDPAYKEFRGFTDKAVLLDGLLGMEGELSKGERTRVGGVRTIKVQAAEGAGGVLDVALDGLPYPVRFARAAGKGVLSLAEWDKDFALAAPPQEATVDYGGQLPKSTD</sequence>
<gene>
    <name evidence="2" type="ORF">SYYSPA8_09360</name>
</gene>
<keyword evidence="3" id="KW-1185">Reference proteome</keyword>
<dbReference type="EMBL" id="BSBI01000003">
    <property type="protein sequence ID" value="GLF94491.1"/>
    <property type="molecule type" value="Genomic_DNA"/>
</dbReference>
<keyword evidence="1" id="KW-0732">Signal</keyword>
<protein>
    <submittedName>
        <fullName evidence="2">YceI family protein</fullName>
    </submittedName>
</protein>
<name>A0ABQ5NWZ2_9ACTN</name>
<organism evidence="2 3">
    <name type="scientific">Streptomyces yaizuensis</name>
    <dbReference type="NCBI Taxonomy" id="2989713"/>
    <lineage>
        <taxon>Bacteria</taxon>
        <taxon>Bacillati</taxon>
        <taxon>Actinomycetota</taxon>
        <taxon>Actinomycetes</taxon>
        <taxon>Kitasatosporales</taxon>
        <taxon>Streptomycetaceae</taxon>
        <taxon>Streptomyces</taxon>
    </lineage>
</organism>
<evidence type="ECO:0000313" key="2">
    <source>
        <dbReference type="EMBL" id="GLF94491.1"/>
    </source>
</evidence>
<reference evidence="2 3" key="1">
    <citation type="submission" date="2022-10" db="EMBL/GenBank/DDBJ databases">
        <title>Draft genome sequence of Streptomyces sp. YSPA8.</title>
        <authorList>
            <person name="Moriuchi R."/>
            <person name="Dohra H."/>
            <person name="Yamamura H."/>
            <person name="Kodani S."/>
        </authorList>
    </citation>
    <scope>NUCLEOTIDE SEQUENCE [LARGE SCALE GENOMIC DNA]</scope>
    <source>
        <strain evidence="2 3">YSPA8</strain>
    </source>
</reference>
<accession>A0ABQ5NWZ2</accession>
<dbReference type="RefSeq" id="WP_323446573.1">
    <property type="nucleotide sequence ID" value="NZ_BSBI01000003.1"/>
</dbReference>
<evidence type="ECO:0000313" key="3">
    <source>
        <dbReference type="Proteomes" id="UP001291653"/>
    </source>
</evidence>
<dbReference type="Proteomes" id="UP001291653">
    <property type="component" value="Unassembled WGS sequence"/>
</dbReference>
<proteinExistence type="predicted"/>
<comment type="caution">
    <text evidence="2">The sequence shown here is derived from an EMBL/GenBank/DDBJ whole genome shotgun (WGS) entry which is preliminary data.</text>
</comment>
<feature type="chain" id="PRO_5046968645" evidence="1">
    <location>
        <begin position="38"/>
        <end position="267"/>
    </location>
</feature>
<feature type="signal peptide" evidence="1">
    <location>
        <begin position="1"/>
        <end position="37"/>
    </location>
</feature>
<evidence type="ECO:0000256" key="1">
    <source>
        <dbReference type="SAM" id="SignalP"/>
    </source>
</evidence>